<keyword evidence="5" id="KW-0012">Acyltransferase</keyword>
<reference evidence="10 11" key="1">
    <citation type="submission" date="2018-09" db="EMBL/GenBank/DDBJ databases">
        <title>Whole genome based analysis of evolution and adaptive divergence in Indian and Brazilian strains of Azospirillum brasilense.</title>
        <authorList>
            <person name="Singh C."/>
            <person name="Tripathi A.K."/>
        </authorList>
    </citation>
    <scope>NUCLEOTIDE SEQUENCE [LARGE SCALE GENOMIC DNA]</scope>
    <source>
        <strain evidence="10 11">MTCC4038</strain>
        <plasmid evidence="10 11">p2</plasmid>
    </source>
</reference>
<evidence type="ECO:0000313" key="10">
    <source>
        <dbReference type="EMBL" id="QCO12081.1"/>
    </source>
</evidence>
<organism evidence="10 11">
    <name type="scientific">Azospirillum brasilense</name>
    <dbReference type="NCBI Taxonomy" id="192"/>
    <lineage>
        <taxon>Bacteria</taxon>
        <taxon>Pseudomonadati</taxon>
        <taxon>Pseudomonadota</taxon>
        <taxon>Alphaproteobacteria</taxon>
        <taxon>Rhodospirillales</taxon>
        <taxon>Azospirillaceae</taxon>
        <taxon>Azospirillum</taxon>
    </lineage>
</organism>
<dbReference type="Proteomes" id="UP001277471">
    <property type="component" value="Unassembled WGS sequence"/>
</dbReference>
<dbReference type="PANTHER" id="PTHR36174:SF1">
    <property type="entry name" value="LIPID II:GLYCINE GLYCYLTRANSFERASE"/>
    <property type="match status" value="1"/>
</dbReference>
<dbReference type="GO" id="GO:0016755">
    <property type="term" value="F:aminoacyltransferase activity"/>
    <property type="evidence" value="ECO:0007669"/>
    <property type="project" value="InterPro"/>
</dbReference>
<dbReference type="Gene3D" id="3.40.630.30">
    <property type="match status" value="2"/>
</dbReference>
<dbReference type="InterPro" id="IPR016181">
    <property type="entry name" value="Acyl_CoA_acyltransferase"/>
</dbReference>
<dbReference type="KEGG" id="abf:AMK58_24030"/>
<dbReference type="InterPro" id="IPR050644">
    <property type="entry name" value="PG_Glycine_Bridge_Synth"/>
</dbReference>
<geneLocation type="plasmid" evidence="10 11">
    <name>p2</name>
</geneLocation>
<evidence type="ECO:0000256" key="4">
    <source>
        <dbReference type="ARBA" id="ARBA00022984"/>
    </source>
</evidence>
<dbReference type="EMBL" id="JAWXYC010000005">
    <property type="protein sequence ID" value="MDX5955379.1"/>
    <property type="molecule type" value="Genomic_DNA"/>
</dbReference>
<dbReference type="PROSITE" id="PS51191">
    <property type="entry name" value="FEMABX"/>
    <property type="match status" value="1"/>
</dbReference>
<proteinExistence type="inferred from homology"/>
<keyword evidence="4" id="KW-0573">Peptidoglycan synthesis</keyword>
<comment type="similarity">
    <text evidence="1">Belongs to the FemABX family.</text>
</comment>
<evidence type="ECO:0000313" key="9">
    <source>
        <dbReference type="EMBL" id="MDX5955379.1"/>
    </source>
</evidence>
<dbReference type="SUPFAM" id="SSF55729">
    <property type="entry name" value="Acyl-CoA N-acyltransferases (Nat)"/>
    <property type="match status" value="2"/>
</dbReference>
<evidence type="ECO:0000256" key="6">
    <source>
        <dbReference type="ARBA" id="ARBA00023316"/>
    </source>
</evidence>
<dbReference type="GO" id="GO:0009252">
    <property type="term" value="P:peptidoglycan biosynthetic process"/>
    <property type="evidence" value="ECO:0007669"/>
    <property type="project" value="UniProtKB-KW"/>
</dbReference>
<evidence type="ECO:0000256" key="3">
    <source>
        <dbReference type="ARBA" id="ARBA00022960"/>
    </source>
</evidence>
<keyword evidence="6" id="KW-0961">Cell wall biogenesis/degradation</keyword>
<feature type="region of interest" description="Disordered" evidence="7">
    <location>
        <begin position="371"/>
        <end position="399"/>
    </location>
</feature>
<feature type="domain" description="BioF2-like acetyltransferase" evidence="8">
    <location>
        <begin position="176"/>
        <end position="315"/>
    </location>
</feature>
<dbReference type="GO" id="GO:0071555">
    <property type="term" value="P:cell wall organization"/>
    <property type="evidence" value="ECO:0007669"/>
    <property type="project" value="UniProtKB-KW"/>
</dbReference>
<dbReference type="InterPro" id="IPR038740">
    <property type="entry name" value="BioF2-like_GNAT_dom"/>
</dbReference>
<evidence type="ECO:0000256" key="5">
    <source>
        <dbReference type="ARBA" id="ARBA00023315"/>
    </source>
</evidence>
<evidence type="ECO:0000256" key="7">
    <source>
        <dbReference type="SAM" id="MobiDB-lite"/>
    </source>
</evidence>
<dbReference type="GO" id="GO:0008360">
    <property type="term" value="P:regulation of cell shape"/>
    <property type="evidence" value="ECO:0007669"/>
    <property type="project" value="UniProtKB-KW"/>
</dbReference>
<protein>
    <submittedName>
        <fullName evidence="10">Peptidoglycan bridge formation glycyltransferase FemA/FemB family protein</fullName>
    </submittedName>
</protein>
<dbReference type="GeneID" id="56450832"/>
<keyword evidence="3" id="KW-0133">Cell shape</keyword>
<dbReference type="Proteomes" id="UP000298774">
    <property type="component" value="Plasmid p2"/>
</dbReference>
<keyword evidence="10" id="KW-0614">Plasmid</keyword>
<evidence type="ECO:0000256" key="1">
    <source>
        <dbReference type="ARBA" id="ARBA00009943"/>
    </source>
</evidence>
<keyword evidence="2 10" id="KW-0808">Transferase</keyword>
<dbReference type="Pfam" id="PF13480">
    <property type="entry name" value="Acetyltransf_6"/>
    <property type="match status" value="1"/>
</dbReference>
<sequence length="399" mass="44100">MYTDALGGDVLCPASSIEIDRVDRSGWYAILDGFDDANIFQTWDYGRIAHAGRELSHLVVRRDGRPVAAVQVLLRRVPGIGGLALVMWGPMWHPRGQGPDHTALMTALHALKAEYTDRRGLMLRLLPHVSQADGESVTAALASLGMRFREEKAPYRTFITDLTPDEPGLRSNLSHHWRRGLNKAERMGIEVVEGSHTELLETIDDIFVETQRRKGFKAYDSRTFTRINEALPPRQKMRAFLAMHEGRPVAGVVVSLFGTTGQMQNSATLEAGLRVNAAYLLQWRALLWIKANGGLRYDLHGVNAQTNPGVYQFKRGLAGKHPVETLHIGTFETPGPLPSRLLVQGGESMRVQADRWKSQAGAMVNRLRNWKPPQAEPAPAEEMDASDAAVLAKAPTGPA</sequence>
<dbReference type="AlphaFoldDB" id="A0A0P0FE78"/>
<name>A0A0P0FE78_AZOBR</name>
<dbReference type="EMBL" id="CP032341">
    <property type="protein sequence ID" value="QCO12081.1"/>
    <property type="molecule type" value="Genomic_DNA"/>
</dbReference>
<evidence type="ECO:0000313" key="12">
    <source>
        <dbReference type="Proteomes" id="UP001277471"/>
    </source>
</evidence>
<dbReference type="PANTHER" id="PTHR36174">
    <property type="entry name" value="LIPID II:GLYCINE GLYCYLTRANSFERASE"/>
    <property type="match status" value="1"/>
</dbReference>
<gene>
    <name evidence="10" type="ORF">D3868_23875</name>
    <name evidence="9" type="ORF">SIM66_29860</name>
</gene>
<accession>A0A0P0FE78</accession>
<reference evidence="9 12" key="2">
    <citation type="submission" date="2023-11" db="EMBL/GenBank/DDBJ databases">
        <title>MicrobeMod: A computational toolkit for identifying prokaryotic methylation and restriction-modification with nanopore sequencing.</title>
        <authorList>
            <person name="Crits-Christoph A."/>
            <person name="Kang S.C."/>
            <person name="Lee H."/>
            <person name="Ostrov N."/>
        </authorList>
    </citation>
    <scope>NUCLEOTIDE SEQUENCE [LARGE SCALE GENOMIC DNA]</scope>
    <source>
        <strain evidence="9 12">ATCC 29145</strain>
    </source>
</reference>
<dbReference type="RefSeq" id="WP_035669651.1">
    <property type="nucleotide sequence ID" value="NZ_CP012916.1"/>
</dbReference>
<dbReference type="InterPro" id="IPR003447">
    <property type="entry name" value="FEMABX"/>
</dbReference>
<keyword evidence="12" id="KW-1185">Reference proteome</keyword>
<evidence type="ECO:0000313" key="11">
    <source>
        <dbReference type="Proteomes" id="UP000298774"/>
    </source>
</evidence>
<evidence type="ECO:0000259" key="8">
    <source>
        <dbReference type="Pfam" id="PF13480"/>
    </source>
</evidence>
<evidence type="ECO:0000256" key="2">
    <source>
        <dbReference type="ARBA" id="ARBA00022679"/>
    </source>
</evidence>